<name>A0A6P3XDJ0_DINQU</name>
<dbReference type="OrthoDB" id="7672591at2759"/>
<dbReference type="KEGG" id="dqu:106745432"/>
<organism evidence="1 2">
    <name type="scientific">Dinoponera quadriceps</name>
    <name type="common">South American ant</name>
    <dbReference type="NCBI Taxonomy" id="609295"/>
    <lineage>
        <taxon>Eukaryota</taxon>
        <taxon>Metazoa</taxon>
        <taxon>Ecdysozoa</taxon>
        <taxon>Arthropoda</taxon>
        <taxon>Hexapoda</taxon>
        <taxon>Insecta</taxon>
        <taxon>Pterygota</taxon>
        <taxon>Neoptera</taxon>
        <taxon>Endopterygota</taxon>
        <taxon>Hymenoptera</taxon>
        <taxon>Apocrita</taxon>
        <taxon>Aculeata</taxon>
        <taxon>Formicoidea</taxon>
        <taxon>Formicidae</taxon>
        <taxon>Ponerinae</taxon>
        <taxon>Ponerini</taxon>
        <taxon>Dinoponera</taxon>
    </lineage>
</organism>
<gene>
    <name evidence="2" type="primary">LOC106745432</name>
</gene>
<evidence type="ECO:0000313" key="2">
    <source>
        <dbReference type="RefSeq" id="XP_014476511.1"/>
    </source>
</evidence>
<protein>
    <submittedName>
        <fullName evidence="2">Uncharacterized protein LOC106745432</fullName>
    </submittedName>
</protein>
<proteinExistence type="predicted"/>
<reference evidence="2" key="1">
    <citation type="submission" date="2025-08" db="UniProtKB">
        <authorList>
            <consortium name="RefSeq"/>
        </authorList>
    </citation>
    <scope>IDENTIFICATION</scope>
</reference>
<keyword evidence="1" id="KW-1185">Reference proteome</keyword>
<dbReference type="AlphaFoldDB" id="A0A6P3XDJ0"/>
<dbReference type="GeneID" id="106745432"/>
<dbReference type="RefSeq" id="XP_014476511.1">
    <property type="nucleotide sequence ID" value="XM_014621025.1"/>
</dbReference>
<accession>A0A6P3XDJ0</accession>
<sequence>MIATDLKNDILLTAASIRSTVFANMSLTLTLTGTSSTLAVSYFPAIDLSEDDYELGLTDFESYNTIPNVTLSNNKFYYGDNDEEIVIPEGSYELSAIQLFKTYNFTISKNSAGEN</sequence>
<evidence type="ECO:0000313" key="1">
    <source>
        <dbReference type="Proteomes" id="UP000515204"/>
    </source>
</evidence>
<dbReference type="Proteomes" id="UP000515204">
    <property type="component" value="Unplaced"/>
</dbReference>